<dbReference type="SUPFAM" id="SSF56496">
    <property type="entry name" value="Fibrinogen C-terminal domain-like"/>
    <property type="match status" value="1"/>
</dbReference>
<protein>
    <recommendedName>
        <fullName evidence="4">Large ribosomal subunit protein bL19m</fullName>
    </recommendedName>
    <alternativeName>
        <fullName evidence="5">39S ribosomal protein L19, mitochondrial</fullName>
    </alternativeName>
</protein>
<dbReference type="InterPro" id="IPR008991">
    <property type="entry name" value="Translation_prot_SH3-like_sf"/>
</dbReference>
<evidence type="ECO:0000256" key="2">
    <source>
        <dbReference type="ARBA" id="ARBA00022980"/>
    </source>
</evidence>
<feature type="region of interest" description="Disordered" evidence="6">
    <location>
        <begin position="896"/>
        <end position="922"/>
    </location>
</feature>
<dbReference type="InterPro" id="IPR038657">
    <property type="entry name" value="Ribosomal_bL19_sf"/>
</dbReference>
<dbReference type="PANTHER" id="PTHR15680:SF9">
    <property type="entry name" value="LARGE RIBOSOMAL SUBUNIT PROTEIN BL19M"/>
    <property type="match status" value="1"/>
</dbReference>
<feature type="compositionally biased region" description="Pro residues" evidence="6">
    <location>
        <begin position="678"/>
        <end position="693"/>
    </location>
</feature>
<dbReference type="Proteomes" id="UP000095280">
    <property type="component" value="Unplaced"/>
</dbReference>
<feature type="compositionally biased region" description="Low complexity" evidence="6">
    <location>
        <begin position="702"/>
        <end position="717"/>
    </location>
</feature>
<dbReference type="GO" id="GO:0005762">
    <property type="term" value="C:mitochondrial large ribosomal subunit"/>
    <property type="evidence" value="ECO:0007669"/>
    <property type="project" value="TreeGrafter"/>
</dbReference>
<evidence type="ECO:0000313" key="9">
    <source>
        <dbReference type="WBParaSite" id="snap_masked-unitig_39333-processed-gene-0.1-mRNA-1"/>
    </source>
</evidence>
<dbReference type="PANTHER" id="PTHR15680">
    <property type="entry name" value="RIBOSOMAL PROTEIN L19"/>
    <property type="match status" value="1"/>
</dbReference>
<dbReference type="InterPro" id="IPR022682">
    <property type="entry name" value="Calpain_domain_III"/>
</dbReference>
<evidence type="ECO:0000256" key="6">
    <source>
        <dbReference type="SAM" id="MobiDB-lite"/>
    </source>
</evidence>
<keyword evidence="3" id="KW-0687">Ribonucleoprotein</keyword>
<evidence type="ECO:0000256" key="1">
    <source>
        <dbReference type="ARBA" id="ARBA00005781"/>
    </source>
</evidence>
<evidence type="ECO:0000256" key="4">
    <source>
        <dbReference type="ARBA" id="ARBA00035288"/>
    </source>
</evidence>
<feature type="region of interest" description="Disordered" evidence="6">
    <location>
        <begin position="674"/>
        <end position="739"/>
    </location>
</feature>
<dbReference type="Gene3D" id="2.30.30.790">
    <property type="match status" value="1"/>
</dbReference>
<dbReference type="InterPro" id="IPR036213">
    <property type="entry name" value="Calpain_III_sf"/>
</dbReference>
<reference evidence="9" key="1">
    <citation type="submission" date="2016-11" db="UniProtKB">
        <authorList>
            <consortium name="WormBaseParasite"/>
        </authorList>
    </citation>
    <scope>IDENTIFICATION</scope>
</reference>
<dbReference type="GO" id="GO:0003735">
    <property type="term" value="F:structural constituent of ribosome"/>
    <property type="evidence" value="ECO:0007669"/>
    <property type="project" value="InterPro"/>
</dbReference>
<dbReference type="InterPro" id="IPR036056">
    <property type="entry name" value="Fibrinogen-like_C"/>
</dbReference>
<dbReference type="Gene3D" id="2.60.120.380">
    <property type="match status" value="1"/>
</dbReference>
<dbReference type="InterPro" id="IPR022683">
    <property type="entry name" value="Calpain_III"/>
</dbReference>
<evidence type="ECO:0000256" key="3">
    <source>
        <dbReference type="ARBA" id="ARBA00023274"/>
    </source>
</evidence>
<dbReference type="SUPFAM" id="SSF49758">
    <property type="entry name" value="Calpain large subunit, middle domain (domain III)"/>
    <property type="match status" value="1"/>
</dbReference>
<dbReference type="SMART" id="SM00720">
    <property type="entry name" value="calpain_III"/>
    <property type="match status" value="1"/>
</dbReference>
<feature type="domain" description="Peptidase C2 calpain" evidence="7">
    <location>
        <begin position="2"/>
        <end position="121"/>
    </location>
</feature>
<sequence>REWKGASAGGCANHPDSYSRNPCYQVRLDNGYQDNQLLIELRGPRDYFTGFDLTQESGGQRFSSGSFRQGYSMLGEGPAGEGRRCVYNIAAGVYNIVPCTSSRQEGPFILEVSASRPFTLSKRVMLELRIVRDFLHRRCISSRISSRAARAAAGSGRNCAGVQAAPVAGGHEGVLAPVGHRAGPQPGQGGRPAGRVSQDYRDPIVESLHRAEMMRRRRVINIPEFHVGSILAVSVMDKHAPNKEWPFQRVNRFVGLCILRRHTGLFTTFTLRNMVDQVCVQIEYELYSPSIVSIQLLKLERRLDDNLLYLMDAPHSHCTIPFDMVPEPYSRNDPVPVNRERCPEEHAELIATQAALLHHFLEAGCDELLFALLSLCIAAAGTPSCRRLVKSPRSPWTPASAAPSSLPNPQPAHRTCVLKCVIASSDCALATFNSGSRLCRTLRLVEASPESARLGELGSEAGDEVWPRDFWQTVERLRLSGSGLQIVCIVCRADCNRDYLNLPYHTPLTSAVSHPNQQQHGQSQDLLGVPAETDRRGFNRPGASIISGFGNAVEFWIVLGFTVGDSSKNCRMNYGSFLSANSTISCDFCIGIGGQQFSTFDRDNDAFSYSCSASMEAALLVGQLHDIQPERGTIIERKAAESAKARQVSHCRRCSRWQLASLCPGWFLGGTTAAGPWTAPPRSPTDPIRPPSLPCVGRRRSAAPAAVRQRAAASRGAPLPTPSSSSSKRPVPGEPPGCQLAGDLADLKSAALHAGRCGCPAQGLLRPALAASSTRRCRCTRETAEASPKRVRLCCRRRLRPPSPESARASDPAAAAFAGVASAVGDFGESLRLDCRLFMFVSASRPLPAAGPPLGSLCGAWIELAGRCGLARILIGARRLGRQRAAVSDCAPTAARQRWGLSRGSRPSPTPASARGSHGTAAASRSADYLREFELLTQDDPLPMSRSCRPQPAAAAASPGRPSWRKKRRSSRGPGKKNAFRPSAEQNRRTRRAFSADSAISKAAFYDGCCELGPLMAAGSSICPLRLLIPAPYPLILAGQFVSNKRSCLGGQRLLLSRGGLLGLSSSAAQVYCRSASKPPEFLVALLSRLRWLLAEAAAELQGSKSGGKRCRLSSERIAPSRLRQVGRVGLAGGVRLSGPPAGGVSAAARRAAPEWPIRAGAAKDGALAKPPRLRGANCPEVGRLAAGCNGVADRQVGRALRGLLGRATGRLLERGALKEGSQAGFPCGAAGGGGARRRGGGAAVAVWRRLRPARRPSLQCGPGETAAGSCRRSRFASGPWSRPVPSSRRFARSLLVLKLKAATLSSGLAGAVPVAAAADGATCSGDSPVGCRLPRLRCCLLLLLASSSLLLSWHPVPTVVSGPCPGPVAPHMPQGRMNREVEFPMPSVRPGSAV</sequence>
<dbReference type="InterPro" id="IPR001857">
    <property type="entry name" value="Ribosomal_bL19"/>
</dbReference>
<proteinExistence type="inferred from homology"/>
<evidence type="ECO:0000256" key="5">
    <source>
        <dbReference type="ARBA" id="ARBA00035359"/>
    </source>
</evidence>
<dbReference type="WBParaSite" id="snap_masked-unitig_39333-processed-gene-0.1-mRNA-1">
    <property type="protein sequence ID" value="snap_masked-unitig_39333-processed-gene-0.1-mRNA-1"/>
    <property type="gene ID" value="snap_masked-unitig_39333-processed-gene-0.1"/>
</dbReference>
<dbReference type="Pfam" id="PF01067">
    <property type="entry name" value="Calpain_III"/>
    <property type="match status" value="1"/>
</dbReference>
<dbReference type="Pfam" id="PF01245">
    <property type="entry name" value="Ribosomal_L19"/>
    <property type="match status" value="1"/>
</dbReference>
<dbReference type="SUPFAM" id="SSF50104">
    <property type="entry name" value="Translation proteins SH3-like domain"/>
    <property type="match status" value="1"/>
</dbReference>
<keyword evidence="8" id="KW-1185">Reference proteome</keyword>
<name>A0A1I8JRA3_9PLAT</name>
<feature type="compositionally biased region" description="Low complexity" evidence="6">
    <location>
        <begin position="945"/>
        <end position="962"/>
    </location>
</feature>
<keyword evidence="2" id="KW-0689">Ribosomal protein</keyword>
<evidence type="ECO:0000313" key="8">
    <source>
        <dbReference type="Proteomes" id="UP000095280"/>
    </source>
</evidence>
<organism evidence="8 9">
    <name type="scientific">Macrostomum lignano</name>
    <dbReference type="NCBI Taxonomy" id="282301"/>
    <lineage>
        <taxon>Eukaryota</taxon>
        <taxon>Metazoa</taxon>
        <taxon>Spiralia</taxon>
        <taxon>Lophotrochozoa</taxon>
        <taxon>Platyhelminthes</taxon>
        <taxon>Rhabditophora</taxon>
        <taxon>Macrostomorpha</taxon>
        <taxon>Macrostomida</taxon>
        <taxon>Macrostomidae</taxon>
        <taxon>Macrostomum</taxon>
    </lineage>
</organism>
<accession>A0A1I8JRA3</accession>
<feature type="region of interest" description="Disordered" evidence="6">
    <location>
        <begin position="940"/>
        <end position="992"/>
    </location>
</feature>
<dbReference type="GO" id="GO:0006412">
    <property type="term" value="P:translation"/>
    <property type="evidence" value="ECO:0007669"/>
    <property type="project" value="InterPro"/>
</dbReference>
<comment type="similarity">
    <text evidence="1">Belongs to the bacterial ribosomal protein bL19 family.</text>
</comment>
<feature type="compositionally biased region" description="Basic residues" evidence="6">
    <location>
        <begin position="963"/>
        <end position="979"/>
    </location>
</feature>
<evidence type="ECO:0000259" key="7">
    <source>
        <dbReference type="SMART" id="SM00720"/>
    </source>
</evidence>